<dbReference type="OrthoDB" id="442503at2759"/>
<dbReference type="AlphaFoldDB" id="A0A8K0NU44"/>
<name>A0A8K0NU44_LADFU</name>
<reference evidence="1" key="2">
    <citation type="submission" date="2017-10" db="EMBL/GenBank/DDBJ databases">
        <title>Ladona fulva Genome sequencing and assembly.</title>
        <authorList>
            <person name="Murali S."/>
            <person name="Richards S."/>
            <person name="Bandaranaike D."/>
            <person name="Bellair M."/>
            <person name="Blankenburg K."/>
            <person name="Chao H."/>
            <person name="Dinh H."/>
            <person name="Doddapaneni H."/>
            <person name="Dugan-Rocha S."/>
            <person name="Elkadiri S."/>
            <person name="Gnanaolivu R."/>
            <person name="Hernandez B."/>
            <person name="Skinner E."/>
            <person name="Javaid M."/>
            <person name="Lee S."/>
            <person name="Li M."/>
            <person name="Ming W."/>
            <person name="Munidasa M."/>
            <person name="Muniz J."/>
            <person name="Nguyen L."/>
            <person name="Hughes D."/>
            <person name="Osuji N."/>
            <person name="Pu L.-L."/>
            <person name="Puazo M."/>
            <person name="Qu C."/>
            <person name="Quiroz J."/>
            <person name="Raj R."/>
            <person name="Weissenberger G."/>
            <person name="Xin Y."/>
            <person name="Zou X."/>
            <person name="Han Y."/>
            <person name="Worley K."/>
            <person name="Muzny D."/>
            <person name="Gibbs R."/>
        </authorList>
    </citation>
    <scope>NUCLEOTIDE SEQUENCE</scope>
    <source>
        <strain evidence="1">Sampled in the wild</strain>
    </source>
</reference>
<sequence>MARMRRAVNNSVGERKGGGAIWAEKGGIEAWEVSCDRLFGSSVRPGTAAAAAAMTTVPGAGPARSPVSPPRSTGSHGCCIRIETLAKPWRRNACSGNEVLNEERRRRQDGSRSLSCRNGPSPAMCLTGHLIRDLPSSLSRGNPPKTNYREKEKQVLDQILGPGRYDARIRPSGVNGTGETRLSNGQNTKCAIFLV</sequence>
<dbReference type="Proteomes" id="UP000792457">
    <property type="component" value="Unassembled WGS sequence"/>
</dbReference>
<proteinExistence type="predicted"/>
<reference evidence="1" key="1">
    <citation type="submission" date="2013-04" db="EMBL/GenBank/DDBJ databases">
        <authorList>
            <person name="Qu J."/>
            <person name="Murali S.C."/>
            <person name="Bandaranaike D."/>
            <person name="Bellair M."/>
            <person name="Blankenburg K."/>
            <person name="Chao H."/>
            <person name="Dinh H."/>
            <person name="Doddapaneni H."/>
            <person name="Downs B."/>
            <person name="Dugan-Rocha S."/>
            <person name="Elkadiri S."/>
            <person name="Gnanaolivu R.D."/>
            <person name="Hernandez B."/>
            <person name="Javaid M."/>
            <person name="Jayaseelan J.C."/>
            <person name="Lee S."/>
            <person name="Li M."/>
            <person name="Ming W."/>
            <person name="Munidasa M."/>
            <person name="Muniz J."/>
            <person name="Nguyen L."/>
            <person name="Ongeri F."/>
            <person name="Osuji N."/>
            <person name="Pu L.-L."/>
            <person name="Puazo M."/>
            <person name="Qu C."/>
            <person name="Quiroz J."/>
            <person name="Raj R."/>
            <person name="Weissenberger G."/>
            <person name="Xin Y."/>
            <person name="Zou X."/>
            <person name="Han Y."/>
            <person name="Richards S."/>
            <person name="Worley K."/>
            <person name="Muzny D."/>
            <person name="Gibbs R."/>
        </authorList>
    </citation>
    <scope>NUCLEOTIDE SEQUENCE</scope>
    <source>
        <strain evidence="1">Sampled in the wild</strain>
    </source>
</reference>
<dbReference type="EMBL" id="KZ308209">
    <property type="protein sequence ID" value="KAG8224720.1"/>
    <property type="molecule type" value="Genomic_DNA"/>
</dbReference>
<accession>A0A8K0NU44</accession>
<gene>
    <name evidence="1" type="ORF">J437_LFUL004890</name>
</gene>
<evidence type="ECO:0000313" key="1">
    <source>
        <dbReference type="EMBL" id="KAG8224720.1"/>
    </source>
</evidence>
<keyword evidence="2" id="KW-1185">Reference proteome</keyword>
<protein>
    <submittedName>
        <fullName evidence="1">Uncharacterized protein</fullName>
    </submittedName>
</protein>
<evidence type="ECO:0000313" key="2">
    <source>
        <dbReference type="Proteomes" id="UP000792457"/>
    </source>
</evidence>
<organism evidence="1 2">
    <name type="scientific">Ladona fulva</name>
    <name type="common">Scarce chaser dragonfly</name>
    <name type="synonym">Libellula fulva</name>
    <dbReference type="NCBI Taxonomy" id="123851"/>
    <lineage>
        <taxon>Eukaryota</taxon>
        <taxon>Metazoa</taxon>
        <taxon>Ecdysozoa</taxon>
        <taxon>Arthropoda</taxon>
        <taxon>Hexapoda</taxon>
        <taxon>Insecta</taxon>
        <taxon>Pterygota</taxon>
        <taxon>Palaeoptera</taxon>
        <taxon>Odonata</taxon>
        <taxon>Epiprocta</taxon>
        <taxon>Anisoptera</taxon>
        <taxon>Libelluloidea</taxon>
        <taxon>Libellulidae</taxon>
        <taxon>Ladona</taxon>
    </lineage>
</organism>
<comment type="caution">
    <text evidence="1">The sequence shown here is derived from an EMBL/GenBank/DDBJ whole genome shotgun (WGS) entry which is preliminary data.</text>
</comment>